<dbReference type="Gene3D" id="1.10.8.60">
    <property type="match status" value="1"/>
</dbReference>
<dbReference type="InterPro" id="IPR003593">
    <property type="entry name" value="AAA+_ATPase"/>
</dbReference>
<evidence type="ECO:0000256" key="7">
    <source>
        <dbReference type="ARBA" id="ARBA00023235"/>
    </source>
</evidence>
<organism evidence="11 12">
    <name type="scientific">Blattamonas nauphoetae</name>
    <dbReference type="NCBI Taxonomy" id="2049346"/>
    <lineage>
        <taxon>Eukaryota</taxon>
        <taxon>Metamonada</taxon>
        <taxon>Preaxostyla</taxon>
        <taxon>Oxymonadida</taxon>
        <taxon>Blattamonas</taxon>
    </lineage>
</organism>
<gene>
    <name evidence="8" type="primary">KATNAL2</name>
    <name evidence="11" type="ORF">BLNAU_5692</name>
</gene>
<dbReference type="EMBL" id="JARBJD010000030">
    <property type="protein sequence ID" value="KAK2959383.1"/>
    <property type="molecule type" value="Genomic_DNA"/>
</dbReference>
<evidence type="ECO:0000256" key="2">
    <source>
        <dbReference type="ARBA" id="ARBA00022490"/>
    </source>
</evidence>
<evidence type="ECO:0000313" key="11">
    <source>
        <dbReference type="EMBL" id="KAK2959383.1"/>
    </source>
</evidence>
<keyword evidence="11" id="KW-0378">Hydrolase</keyword>
<evidence type="ECO:0000256" key="1">
    <source>
        <dbReference type="ARBA" id="ARBA00004647"/>
    </source>
</evidence>
<accession>A0ABQ9Y6I9</accession>
<proteinExistence type="inferred from homology"/>
<dbReference type="HAMAP" id="MF_03025">
    <property type="entry name" value="Katanin_p60_AL2"/>
    <property type="match status" value="1"/>
</dbReference>
<dbReference type="Gene3D" id="3.40.50.300">
    <property type="entry name" value="P-loop containing nucleotide triphosphate hydrolases"/>
    <property type="match status" value="1"/>
</dbReference>
<evidence type="ECO:0000256" key="3">
    <source>
        <dbReference type="ARBA" id="ARBA00022701"/>
    </source>
</evidence>
<dbReference type="Proteomes" id="UP001281761">
    <property type="component" value="Unassembled WGS sequence"/>
</dbReference>
<comment type="function">
    <text evidence="8">Severs microtubules in vitro in an ATP-dependent manner. This activity may promote rapid reorganization of cellular microtubule arrays.</text>
</comment>
<dbReference type="PANTHER" id="PTHR23074">
    <property type="entry name" value="AAA DOMAIN-CONTAINING"/>
    <property type="match status" value="1"/>
</dbReference>
<evidence type="ECO:0000259" key="10">
    <source>
        <dbReference type="SMART" id="SM00382"/>
    </source>
</evidence>
<keyword evidence="4 8" id="KW-0547">Nucleotide-binding</keyword>
<dbReference type="CDD" id="cd19509">
    <property type="entry name" value="RecA-like_VPS4-like"/>
    <property type="match status" value="1"/>
</dbReference>
<feature type="compositionally biased region" description="Low complexity" evidence="9">
    <location>
        <begin position="123"/>
        <end position="137"/>
    </location>
</feature>
<keyword evidence="7 8" id="KW-0413">Isomerase</keyword>
<dbReference type="InterPro" id="IPR041569">
    <property type="entry name" value="AAA_lid_3"/>
</dbReference>
<dbReference type="GO" id="GO:0016787">
    <property type="term" value="F:hydrolase activity"/>
    <property type="evidence" value="ECO:0007669"/>
    <property type="project" value="UniProtKB-KW"/>
</dbReference>
<feature type="region of interest" description="Disordered" evidence="9">
    <location>
        <begin position="1"/>
        <end position="20"/>
    </location>
</feature>
<dbReference type="InterPro" id="IPR006594">
    <property type="entry name" value="LisH"/>
</dbReference>
<dbReference type="PROSITE" id="PS50896">
    <property type="entry name" value="LISH"/>
    <property type="match status" value="1"/>
</dbReference>
<keyword evidence="5 8" id="KW-0067">ATP-binding</keyword>
<dbReference type="Pfam" id="PF17862">
    <property type="entry name" value="AAA_lid_3"/>
    <property type="match status" value="1"/>
</dbReference>
<dbReference type="InterPro" id="IPR050304">
    <property type="entry name" value="MT-severing_AAA_ATPase"/>
</dbReference>
<comment type="catalytic activity">
    <reaction evidence="8">
        <text>n ATP + n H2O + a microtubule = n ADP + n phosphate + (n+1) alpha/beta tubulin heterodimers.</text>
        <dbReference type="EC" id="5.6.1.1"/>
    </reaction>
</comment>
<keyword evidence="12" id="KW-1185">Reference proteome</keyword>
<comment type="caution">
    <text evidence="11">The sequence shown here is derived from an EMBL/GenBank/DDBJ whole genome shotgun (WGS) entry which is preliminary data.</text>
</comment>
<protein>
    <recommendedName>
        <fullName evidence="8">Katanin p60 ATPase-containing subunit A-like 2</fullName>
        <shortName evidence="8">Katanin p60 subunit A-like 2</shortName>
        <ecNumber evidence="8">5.6.1.1</ecNumber>
    </recommendedName>
    <alternativeName>
        <fullName evidence="8">p60 katanin-like 2</fullName>
    </alternativeName>
</protein>
<sequence>MSDKRPSSPRGPKKGGVNKVEGAYLRSDSNFVSMKMGNEAKLAEEQREQERRRNLMVLILGYLNENGYYDAVDRLQQESGCSLTKFAVADNVDLMNVFKDYEEYYEFRFQKKPKLVRKSAGDSSTSTSNRASSAPRTAKPKPHIPPTRLSSTPKNAAASIANEYASVDTPPPKPKSKPPPPEPEKPGEGVSITGVSIQKPQQQSEKKIDGRRMMLEQDPGLQTDDYFDTRLLRPLQTFSSNPELRALAQQIQGEIYQENPNVRWSDVIGLDGAKRLLKEAVVMPIKYPQLFQGILSPWKGILLYGPPGTGKTLLAKAVATECRTTFFNIKASSIVSKWRGDSEKLVRVLFELARFHSPSTIFIDELDALIGQRGGDGMEHEGSRRMKTELLIQMDGLNNDMAARVFVLGASNLPWDLDAAMLRRLEKRILVGLPDMPTRLSMFHQNLPVDRTDGSLQYEQYATKTEGYSGADVKAVCKEAHMWPVRRLMAQLEALELDGQTPQQIESKVKLDAVTAADVEQALKTTRPTAQRFLDKYKTWEEEYGAS</sequence>
<dbReference type="InterPro" id="IPR003959">
    <property type="entry name" value="ATPase_AAA_core"/>
</dbReference>
<feature type="compositionally biased region" description="Polar residues" evidence="9">
    <location>
        <begin position="193"/>
        <end position="203"/>
    </location>
</feature>
<comment type="similarity">
    <text evidence="8">Belongs to the AAA ATPase family. Katanin p60 subunit A1 subfamily. A-like 2 sub-subfamily.</text>
</comment>
<dbReference type="SUPFAM" id="SSF52540">
    <property type="entry name" value="P-loop containing nucleoside triphosphate hydrolases"/>
    <property type="match status" value="1"/>
</dbReference>
<name>A0ABQ9Y6I9_9EUKA</name>
<comment type="subcellular location">
    <subcellularLocation>
        <location evidence="1 8">Cytoplasm</location>
        <location evidence="1 8">Cytoskeleton</location>
        <location evidence="1 8">Spindle pole</location>
    </subcellularLocation>
    <subcellularLocation>
        <location evidence="8">Cytoplasm</location>
        <location evidence="8">Cytoskeleton</location>
    </subcellularLocation>
    <subcellularLocation>
        <location evidence="8">Cytoplasm</location>
    </subcellularLocation>
    <subcellularLocation>
        <location evidence="8">Cytoplasm</location>
        <location evidence="8">Cytoskeleton</location>
        <location evidence="8">Spindle</location>
    </subcellularLocation>
    <text evidence="8">Localizes within the cytoplasm, partially overlapping with microtubules in interphase and to the mitotic spindle and spindle poles during mitosis.</text>
</comment>
<evidence type="ECO:0000256" key="9">
    <source>
        <dbReference type="SAM" id="MobiDB-lite"/>
    </source>
</evidence>
<feature type="binding site" evidence="8">
    <location>
        <begin position="305"/>
        <end position="312"/>
    </location>
    <ligand>
        <name>ATP</name>
        <dbReference type="ChEBI" id="CHEBI:30616"/>
    </ligand>
</feature>
<dbReference type="InterPro" id="IPR027497">
    <property type="entry name" value="Katanin_p60_AL2"/>
</dbReference>
<evidence type="ECO:0000256" key="8">
    <source>
        <dbReference type="HAMAP-Rule" id="MF_03025"/>
    </source>
</evidence>
<dbReference type="SMART" id="SM00667">
    <property type="entry name" value="LisH"/>
    <property type="match status" value="1"/>
</dbReference>
<feature type="compositionally biased region" description="Pro residues" evidence="9">
    <location>
        <begin position="169"/>
        <end position="181"/>
    </location>
</feature>
<dbReference type="PANTHER" id="PTHR23074:SF78">
    <property type="entry name" value="KATANIN P60 ATPASE-CONTAINING SUBUNIT A-LIKE 2"/>
    <property type="match status" value="1"/>
</dbReference>
<evidence type="ECO:0000313" key="12">
    <source>
        <dbReference type="Proteomes" id="UP001281761"/>
    </source>
</evidence>
<evidence type="ECO:0000256" key="5">
    <source>
        <dbReference type="ARBA" id="ARBA00022840"/>
    </source>
</evidence>
<dbReference type="Pfam" id="PF00004">
    <property type="entry name" value="AAA"/>
    <property type="match status" value="1"/>
</dbReference>
<feature type="domain" description="AAA+ ATPase" evidence="10">
    <location>
        <begin position="297"/>
        <end position="435"/>
    </location>
</feature>
<evidence type="ECO:0000256" key="4">
    <source>
        <dbReference type="ARBA" id="ARBA00022741"/>
    </source>
</evidence>
<keyword evidence="6 8" id="KW-0206">Cytoskeleton</keyword>
<dbReference type="SMART" id="SM00382">
    <property type="entry name" value="AAA"/>
    <property type="match status" value="1"/>
</dbReference>
<evidence type="ECO:0000256" key="6">
    <source>
        <dbReference type="ARBA" id="ARBA00023212"/>
    </source>
</evidence>
<dbReference type="InterPro" id="IPR027417">
    <property type="entry name" value="P-loop_NTPase"/>
</dbReference>
<reference evidence="11 12" key="1">
    <citation type="journal article" date="2022" name="bioRxiv">
        <title>Genomics of Preaxostyla Flagellates Illuminates Evolutionary Transitions and the Path Towards Mitochondrial Loss.</title>
        <authorList>
            <person name="Novak L.V.F."/>
            <person name="Treitli S.C."/>
            <person name="Pyrih J."/>
            <person name="Halakuc P."/>
            <person name="Pipaliya S.V."/>
            <person name="Vacek V."/>
            <person name="Brzon O."/>
            <person name="Soukal P."/>
            <person name="Eme L."/>
            <person name="Dacks J.B."/>
            <person name="Karnkowska A."/>
            <person name="Elias M."/>
            <person name="Hampl V."/>
        </authorList>
    </citation>
    <scope>NUCLEOTIDE SEQUENCE [LARGE SCALE GENOMIC DNA]</scope>
    <source>
        <strain evidence="11">NAU3</strain>
        <tissue evidence="11">Gut</tissue>
    </source>
</reference>
<keyword evidence="3 8" id="KW-0493">Microtubule</keyword>
<dbReference type="EC" id="5.6.1.1" evidence="8"/>
<feature type="region of interest" description="Disordered" evidence="9">
    <location>
        <begin position="115"/>
        <end position="207"/>
    </location>
</feature>
<keyword evidence="2 8" id="KW-0963">Cytoplasm</keyword>